<dbReference type="PROSITE" id="PS51354">
    <property type="entry name" value="GLUTAREDOXIN_2"/>
    <property type="match status" value="1"/>
</dbReference>
<dbReference type="Gene3D" id="3.40.30.10">
    <property type="entry name" value="Glutaredoxin"/>
    <property type="match status" value="1"/>
</dbReference>
<dbReference type="VEuPathDB" id="FungiDB:PADG_02328"/>
<dbReference type="GO" id="GO:0005801">
    <property type="term" value="C:cis-Golgi network"/>
    <property type="evidence" value="ECO:0007669"/>
    <property type="project" value="TreeGrafter"/>
</dbReference>
<gene>
    <name evidence="2" type="ORF">ACO22_05404</name>
</gene>
<feature type="compositionally biased region" description="Basic and acidic residues" evidence="1">
    <location>
        <begin position="63"/>
        <end position="73"/>
    </location>
</feature>
<dbReference type="EMBL" id="LZYO01000241">
    <property type="protein sequence ID" value="ODH23358.1"/>
    <property type="molecule type" value="Genomic_DNA"/>
</dbReference>
<dbReference type="InterPro" id="IPR014025">
    <property type="entry name" value="Glutaredoxin_subgr"/>
</dbReference>
<dbReference type="PANTHER" id="PTHR45694">
    <property type="entry name" value="GLUTAREDOXIN 2"/>
    <property type="match status" value="1"/>
</dbReference>
<dbReference type="InterPro" id="IPR036249">
    <property type="entry name" value="Thioredoxin-like_sf"/>
</dbReference>
<dbReference type="GO" id="GO:0015038">
    <property type="term" value="F:glutathione disulfide oxidoreductase activity"/>
    <property type="evidence" value="ECO:0007669"/>
    <property type="project" value="TreeGrafter"/>
</dbReference>
<dbReference type="AlphaFoldDB" id="A0A1D2JAD3"/>
<feature type="region of interest" description="Disordered" evidence="1">
    <location>
        <begin position="25"/>
        <end position="47"/>
    </location>
</feature>
<dbReference type="VEuPathDB" id="FungiDB:PABG_06635"/>
<dbReference type="Pfam" id="PF00462">
    <property type="entry name" value="Glutaredoxin"/>
    <property type="match status" value="1"/>
</dbReference>
<comment type="caution">
    <text evidence="2">The sequence shown here is derived from an EMBL/GenBank/DDBJ whole genome shotgun (WGS) entry which is preliminary data.</text>
</comment>
<dbReference type="GO" id="GO:0000324">
    <property type="term" value="C:fungal-type vacuole"/>
    <property type="evidence" value="ECO:0007669"/>
    <property type="project" value="TreeGrafter"/>
</dbReference>
<accession>A0A1D2JAD3</accession>
<dbReference type="PANTHER" id="PTHR45694:SF5">
    <property type="entry name" value="GLUTAREDOXIN 2"/>
    <property type="match status" value="1"/>
</dbReference>
<evidence type="ECO:0000313" key="2">
    <source>
        <dbReference type="EMBL" id="ODH23358.1"/>
    </source>
</evidence>
<dbReference type="Proteomes" id="UP000242814">
    <property type="component" value="Unassembled WGS sequence"/>
</dbReference>
<sequence>MLQANTHHVQNGKFYQQTVEAMEAKQAGRAHSEMDDEGLFQKLKAPKLAPEDRQAIAVERQKYESPLKMKPGDGDGGDGGGVGAGSEEKSIAGRKKMPVPSSVARYSAITSQKEEDAVVEEELNAILKRSPIIIFSKSFCPYSFKAKSIILNMYRIVPAPFVVELDMHPLGSELQQILAGNTGRSTVPNVLVNGMTIGGGDEIEGLHARNELAGKIQTLGGKRVMEISLARV</sequence>
<dbReference type="SUPFAM" id="SSF52833">
    <property type="entry name" value="Thioredoxin-like"/>
    <property type="match status" value="1"/>
</dbReference>
<proteinExistence type="predicted"/>
<feature type="region of interest" description="Disordered" evidence="1">
    <location>
        <begin position="63"/>
        <end position="97"/>
    </location>
</feature>
<dbReference type="CDD" id="cd03419">
    <property type="entry name" value="GRX_GRXh_1_2_like"/>
    <property type="match status" value="1"/>
</dbReference>
<dbReference type="PRINTS" id="PR00160">
    <property type="entry name" value="GLUTAREDOXIN"/>
</dbReference>
<dbReference type="GO" id="GO:0034599">
    <property type="term" value="P:cellular response to oxidative stress"/>
    <property type="evidence" value="ECO:0007669"/>
    <property type="project" value="TreeGrafter"/>
</dbReference>
<dbReference type="OrthoDB" id="423313at2759"/>
<name>A0A1D2JAD3_PARBR</name>
<protein>
    <submittedName>
        <fullName evidence="2">Uncharacterized protein</fullName>
    </submittedName>
</protein>
<evidence type="ECO:0000256" key="1">
    <source>
        <dbReference type="SAM" id="MobiDB-lite"/>
    </source>
</evidence>
<organism evidence="2 3">
    <name type="scientific">Paracoccidioides brasiliensis</name>
    <dbReference type="NCBI Taxonomy" id="121759"/>
    <lineage>
        <taxon>Eukaryota</taxon>
        <taxon>Fungi</taxon>
        <taxon>Dikarya</taxon>
        <taxon>Ascomycota</taxon>
        <taxon>Pezizomycotina</taxon>
        <taxon>Eurotiomycetes</taxon>
        <taxon>Eurotiomycetidae</taxon>
        <taxon>Onygenales</taxon>
        <taxon>Ajellomycetaceae</taxon>
        <taxon>Paracoccidioides</taxon>
    </lineage>
</organism>
<reference evidence="2 3" key="1">
    <citation type="submission" date="2016-06" db="EMBL/GenBank/DDBJ databases">
        <authorList>
            <person name="Kjaerup R.B."/>
            <person name="Dalgaard T.S."/>
            <person name="Juul-Madsen H.R."/>
        </authorList>
    </citation>
    <scope>NUCLEOTIDE SEQUENCE [LARGE SCALE GENOMIC DNA]</scope>
    <source>
        <strain evidence="2 3">Pb300</strain>
    </source>
</reference>
<dbReference type="GO" id="GO:0005796">
    <property type="term" value="C:Golgi lumen"/>
    <property type="evidence" value="ECO:0007669"/>
    <property type="project" value="TreeGrafter"/>
</dbReference>
<evidence type="ECO:0000313" key="3">
    <source>
        <dbReference type="Proteomes" id="UP000242814"/>
    </source>
</evidence>
<dbReference type="InterPro" id="IPR002109">
    <property type="entry name" value="Glutaredoxin"/>
</dbReference>